<feature type="chain" id="PRO_5046137078" description="Secreted protein" evidence="2">
    <location>
        <begin position="31"/>
        <end position="136"/>
    </location>
</feature>
<protein>
    <recommendedName>
        <fullName evidence="5">Secreted protein</fullName>
    </recommendedName>
</protein>
<evidence type="ECO:0000313" key="3">
    <source>
        <dbReference type="EMBL" id="GAA1733916.1"/>
    </source>
</evidence>
<evidence type="ECO:0000256" key="1">
    <source>
        <dbReference type="SAM" id="MobiDB-lite"/>
    </source>
</evidence>
<organism evidence="3 4">
    <name type="scientific">Aeromicrobium alkaliterrae</name>
    <dbReference type="NCBI Taxonomy" id="302168"/>
    <lineage>
        <taxon>Bacteria</taxon>
        <taxon>Bacillati</taxon>
        <taxon>Actinomycetota</taxon>
        <taxon>Actinomycetes</taxon>
        <taxon>Propionibacteriales</taxon>
        <taxon>Nocardioidaceae</taxon>
        <taxon>Aeromicrobium</taxon>
    </lineage>
</organism>
<accession>A0ABN2JNR2</accession>
<keyword evidence="4" id="KW-1185">Reference proteome</keyword>
<reference evidence="3 4" key="1">
    <citation type="journal article" date="2019" name="Int. J. Syst. Evol. Microbiol.">
        <title>The Global Catalogue of Microorganisms (GCM) 10K type strain sequencing project: providing services to taxonomists for standard genome sequencing and annotation.</title>
        <authorList>
            <consortium name="The Broad Institute Genomics Platform"/>
            <consortium name="The Broad Institute Genome Sequencing Center for Infectious Disease"/>
            <person name="Wu L."/>
            <person name="Ma J."/>
        </authorList>
    </citation>
    <scope>NUCLEOTIDE SEQUENCE [LARGE SCALE GENOMIC DNA]</scope>
    <source>
        <strain evidence="3 4">JCM 13518</strain>
    </source>
</reference>
<sequence length="136" mass="14234">MTTSLGSPHRRDRLALALIAAALVVGGCSAPDDDGSEVTSSETAVDFPVNDRGQTYGSEDDASYDQRPDLLAVVATNGAEGFVVRDDLDEATGANVANPDEAVEWERTKEAGLPDAVLPVYASDGVTTIGEFVITY</sequence>
<comment type="caution">
    <text evidence="3">The sequence shown here is derived from an EMBL/GenBank/DDBJ whole genome shotgun (WGS) entry which is preliminary data.</text>
</comment>
<evidence type="ECO:0008006" key="5">
    <source>
        <dbReference type="Google" id="ProtNLM"/>
    </source>
</evidence>
<dbReference type="RefSeq" id="WP_344199028.1">
    <property type="nucleotide sequence ID" value="NZ_BAAAME010000002.1"/>
</dbReference>
<evidence type="ECO:0000256" key="2">
    <source>
        <dbReference type="SAM" id="SignalP"/>
    </source>
</evidence>
<dbReference type="Proteomes" id="UP001501057">
    <property type="component" value="Unassembled WGS sequence"/>
</dbReference>
<evidence type="ECO:0000313" key="4">
    <source>
        <dbReference type="Proteomes" id="UP001501057"/>
    </source>
</evidence>
<keyword evidence="2" id="KW-0732">Signal</keyword>
<feature type="region of interest" description="Disordered" evidence="1">
    <location>
        <begin position="30"/>
        <end position="63"/>
    </location>
</feature>
<proteinExistence type="predicted"/>
<name>A0ABN2JNR2_9ACTN</name>
<dbReference type="EMBL" id="BAAAME010000002">
    <property type="protein sequence ID" value="GAA1733916.1"/>
    <property type="molecule type" value="Genomic_DNA"/>
</dbReference>
<feature type="signal peptide" evidence="2">
    <location>
        <begin position="1"/>
        <end position="30"/>
    </location>
</feature>
<gene>
    <name evidence="3" type="ORF">GCM10009710_13270</name>
</gene>